<protein>
    <recommendedName>
        <fullName evidence="4">DUF4476 domain-containing protein</fullName>
    </recommendedName>
</protein>
<keyword evidence="3" id="KW-0732">Signal</keyword>
<dbReference type="STRING" id="394096.DB31_2992"/>
<evidence type="ECO:0000256" key="1">
    <source>
        <dbReference type="SAM" id="Coils"/>
    </source>
</evidence>
<dbReference type="Pfam" id="PF14771">
    <property type="entry name" value="DUF4476"/>
    <property type="match status" value="1"/>
</dbReference>
<organism evidence="5 6">
    <name type="scientific">Hyalangium minutum</name>
    <dbReference type="NCBI Taxonomy" id="394096"/>
    <lineage>
        <taxon>Bacteria</taxon>
        <taxon>Pseudomonadati</taxon>
        <taxon>Myxococcota</taxon>
        <taxon>Myxococcia</taxon>
        <taxon>Myxococcales</taxon>
        <taxon>Cystobacterineae</taxon>
        <taxon>Archangiaceae</taxon>
        <taxon>Hyalangium</taxon>
    </lineage>
</organism>
<feature type="coiled-coil region" evidence="1">
    <location>
        <begin position="79"/>
        <end position="122"/>
    </location>
</feature>
<feature type="domain" description="DUF4476" evidence="4">
    <location>
        <begin position="153"/>
        <end position="242"/>
    </location>
</feature>
<proteinExistence type="predicted"/>
<gene>
    <name evidence="5" type="ORF">DB31_2992</name>
</gene>
<feature type="region of interest" description="Disordered" evidence="2">
    <location>
        <begin position="124"/>
        <end position="153"/>
    </location>
</feature>
<dbReference type="OrthoDB" id="5523355at2"/>
<evidence type="ECO:0000259" key="4">
    <source>
        <dbReference type="Pfam" id="PF14771"/>
    </source>
</evidence>
<keyword evidence="6" id="KW-1185">Reference proteome</keyword>
<evidence type="ECO:0000313" key="6">
    <source>
        <dbReference type="Proteomes" id="UP000028725"/>
    </source>
</evidence>
<dbReference type="EMBL" id="JMCB01000019">
    <property type="protein sequence ID" value="KFE62933.1"/>
    <property type="molecule type" value="Genomic_DNA"/>
</dbReference>
<feature type="compositionally biased region" description="Pro residues" evidence="2">
    <location>
        <begin position="137"/>
        <end position="149"/>
    </location>
</feature>
<dbReference type="InterPro" id="IPR028011">
    <property type="entry name" value="DUF4476"/>
</dbReference>
<keyword evidence="1" id="KW-0175">Coiled coil</keyword>
<comment type="caution">
    <text evidence="5">The sequence shown here is derived from an EMBL/GenBank/DDBJ whole genome shotgun (WGS) entry which is preliminary data.</text>
</comment>
<sequence length="244" mass="27334">MRAFVLSVVMLMSAVASAQTPAQGLARPPPPGQPTGPINTQPAPTAPVPGYNNNPQWDYDDYEFPQGFRRQGALVIVERDQLISRLARMEELLAQVSNESGNRRAREALSKIRQEMNGLRADVNNAPDLRVLRRRQGPPPAPPAPPQPQVSPISEPQLQNLMQAIQKESFGDGKLRVLEAAAPTQYFLVPQVMKVLQKFSFGEDKLDAVRLLWPRVLDRENSYQLYQSFSFPAEKEELKKIIGR</sequence>
<name>A0A085W5H0_9BACT</name>
<feature type="chain" id="PRO_5001799265" description="DUF4476 domain-containing protein" evidence="3">
    <location>
        <begin position="19"/>
        <end position="244"/>
    </location>
</feature>
<evidence type="ECO:0000256" key="2">
    <source>
        <dbReference type="SAM" id="MobiDB-lite"/>
    </source>
</evidence>
<dbReference type="RefSeq" id="WP_083969089.1">
    <property type="nucleotide sequence ID" value="NZ_JMCB01000019.1"/>
</dbReference>
<evidence type="ECO:0000256" key="3">
    <source>
        <dbReference type="SAM" id="SignalP"/>
    </source>
</evidence>
<evidence type="ECO:0000313" key="5">
    <source>
        <dbReference type="EMBL" id="KFE62933.1"/>
    </source>
</evidence>
<reference evidence="5 6" key="1">
    <citation type="submission" date="2014-04" db="EMBL/GenBank/DDBJ databases">
        <title>Genome assembly of Hyalangium minutum DSM 14724.</title>
        <authorList>
            <person name="Sharma G."/>
            <person name="Subramanian S."/>
        </authorList>
    </citation>
    <scope>NUCLEOTIDE SEQUENCE [LARGE SCALE GENOMIC DNA]</scope>
    <source>
        <strain evidence="5 6">DSM 14724</strain>
    </source>
</reference>
<dbReference type="Proteomes" id="UP000028725">
    <property type="component" value="Unassembled WGS sequence"/>
</dbReference>
<dbReference type="AlphaFoldDB" id="A0A085W5H0"/>
<feature type="signal peptide" evidence="3">
    <location>
        <begin position="1"/>
        <end position="18"/>
    </location>
</feature>
<accession>A0A085W5H0</accession>